<evidence type="ECO:0000256" key="1">
    <source>
        <dbReference type="SAM" id="Coils"/>
    </source>
</evidence>
<sequence length="653" mass="71913">MDVTPLLYLIGAFLLGFIIAWFAGRGGPVYALEKASAEIEVLRQKLQNAENELRKTQGHLRENLATLDEMAEERRSLVQQLKAAGAELSNARAEIEQLRAALGRERDAHLLLKAELTHTRGAFSTTRQALTAQRIASLNRMGTDDIPERREEKAALAERPEGSEPDKRLAALEQEVALARAAADRLAEKEALVSAELFLRQRAYRDILAGGEDAMIAALAARDRALADAQAQLDSLRRDLGMFTAAGAQLAAALEKRNSEYTALLNRIAAEEAARRLETALTTEMQPVEEALTPADGLDLSEALAARTAELDDLRSEYERLKMALEQALADREALQQALEARVAEVGSLNDQVAAMHAELQALIAEKDALSLQLQTRIDSIAAARAKAEAELAALRQTYDALAQARDGLEAQLAACHNEVTALQNRVEALQGRLQHATREVDEARTELQMREAEIKRLQTELAEAAGWQQRAPAIAEFGRSISLVGETKLAAANSAIAMNLMPKAVRTPQDLGMVKGIGRVYEQRLYEAGIGTYWELANLSDEEMERILQVNPLQKLRIDFDAIRADAERLAQETNTVGQLWSGEAPDDFEPIKGIGKIYERRLYEAGIRTYRDLASTTPERLAEIIKPRPPAQPDFAHWIAQARQLAEATGQ</sequence>
<evidence type="ECO:0008006" key="5">
    <source>
        <dbReference type="Google" id="ProtNLM"/>
    </source>
</evidence>
<dbReference type="PANTHER" id="PTHR47357">
    <property type="entry name" value="COP1-INTERACTIVE PROTEIN 1"/>
    <property type="match status" value="1"/>
</dbReference>
<keyword evidence="1" id="KW-0175">Coiled coil</keyword>
<dbReference type="PANTHER" id="PTHR47357:SF1">
    <property type="entry name" value="SPINDLE POLE BODY COMPONENT 110"/>
    <property type="match status" value="1"/>
</dbReference>
<feature type="coiled-coil region" evidence="1">
    <location>
        <begin position="304"/>
        <end position="461"/>
    </location>
</feature>
<protein>
    <recommendedName>
        <fullName evidence="5">DUF4332 domain-containing protein</fullName>
    </recommendedName>
</protein>
<evidence type="ECO:0000313" key="4">
    <source>
        <dbReference type="EMBL" id="HDX33436.1"/>
    </source>
</evidence>
<organism evidence="4">
    <name type="scientific">Caldilinea aerophila</name>
    <dbReference type="NCBI Taxonomy" id="133453"/>
    <lineage>
        <taxon>Bacteria</taxon>
        <taxon>Bacillati</taxon>
        <taxon>Chloroflexota</taxon>
        <taxon>Caldilineae</taxon>
        <taxon>Caldilineales</taxon>
        <taxon>Caldilineaceae</taxon>
        <taxon>Caldilinea</taxon>
    </lineage>
</organism>
<proteinExistence type="predicted"/>
<dbReference type="AlphaFoldDB" id="A0A7C1FJK7"/>
<reference evidence="4" key="1">
    <citation type="journal article" date="2020" name="mSystems">
        <title>Genome- and Community-Level Interaction Insights into Carbon Utilization and Element Cycling Functions of Hydrothermarchaeota in Hydrothermal Sediment.</title>
        <authorList>
            <person name="Zhou Z."/>
            <person name="Liu Y."/>
            <person name="Xu W."/>
            <person name="Pan J."/>
            <person name="Luo Z.H."/>
            <person name="Li M."/>
        </authorList>
    </citation>
    <scope>NUCLEOTIDE SEQUENCE [LARGE SCALE GENOMIC DNA]</scope>
    <source>
        <strain evidence="4">SpSt-289</strain>
    </source>
</reference>
<keyword evidence="3" id="KW-0812">Transmembrane</keyword>
<comment type="caution">
    <text evidence="4">The sequence shown here is derived from an EMBL/GenBank/DDBJ whole genome shotgun (WGS) entry which is preliminary data.</text>
</comment>
<keyword evidence="3" id="KW-0472">Membrane</keyword>
<feature type="coiled-coil region" evidence="1">
    <location>
        <begin position="219"/>
        <end position="271"/>
    </location>
</feature>
<dbReference type="EMBL" id="DSMG01000193">
    <property type="protein sequence ID" value="HDX33436.1"/>
    <property type="molecule type" value="Genomic_DNA"/>
</dbReference>
<feature type="coiled-coil region" evidence="1">
    <location>
        <begin position="32"/>
        <end position="108"/>
    </location>
</feature>
<feature type="transmembrane region" description="Helical" evidence="3">
    <location>
        <begin position="6"/>
        <end position="24"/>
    </location>
</feature>
<dbReference type="GO" id="GO:0005200">
    <property type="term" value="F:structural constituent of cytoskeleton"/>
    <property type="evidence" value="ECO:0007669"/>
    <property type="project" value="TreeGrafter"/>
</dbReference>
<dbReference type="Pfam" id="PF14520">
    <property type="entry name" value="HHH_5"/>
    <property type="match status" value="2"/>
</dbReference>
<feature type="region of interest" description="Disordered" evidence="2">
    <location>
        <begin position="143"/>
        <end position="167"/>
    </location>
</feature>
<keyword evidence="3" id="KW-1133">Transmembrane helix</keyword>
<evidence type="ECO:0000256" key="2">
    <source>
        <dbReference type="SAM" id="MobiDB-lite"/>
    </source>
</evidence>
<dbReference type="GO" id="GO:0005856">
    <property type="term" value="C:cytoskeleton"/>
    <property type="evidence" value="ECO:0007669"/>
    <property type="project" value="TreeGrafter"/>
</dbReference>
<evidence type="ECO:0000256" key="3">
    <source>
        <dbReference type="SAM" id="Phobius"/>
    </source>
</evidence>
<accession>A0A7C1FJK7</accession>
<name>A0A7C1FJK7_9CHLR</name>
<gene>
    <name evidence="4" type="ORF">ENQ20_18420</name>
</gene>
<dbReference type="Gene3D" id="1.10.150.20">
    <property type="entry name" value="5' to 3' exonuclease, C-terminal subdomain"/>
    <property type="match status" value="2"/>
</dbReference>
<dbReference type="Gene3D" id="1.20.5.340">
    <property type="match status" value="1"/>
</dbReference>